<dbReference type="EMBL" id="BAAAQM010000009">
    <property type="protein sequence ID" value="GAA1963813.1"/>
    <property type="molecule type" value="Genomic_DNA"/>
</dbReference>
<dbReference type="Proteomes" id="UP001499854">
    <property type="component" value="Unassembled WGS sequence"/>
</dbReference>
<reference evidence="2 3" key="1">
    <citation type="journal article" date="2019" name="Int. J. Syst. Evol. Microbiol.">
        <title>The Global Catalogue of Microorganisms (GCM) 10K type strain sequencing project: providing services to taxonomists for standard genome sequencing and annotation.</title>
        <authorList>
            <consortium name="The Broad Institute Genomics Platform"/>
            <consortium name="The Broad Institute Genome Sequencing Center for Infectious Disease"/>
            <person name="Wu L."/>
            <person name="Ma J."/>
        </authorList>
    </citation>
    <scope>NUCLEOTIDE SEQUENCE [LARGE SCALE GENOMIC DNA]</scope>
    <source>
        <strain evidence="2 3">JCM 16013</strain>
    </source>
</reference>
<dbReference type="InterPro" id="IPR050855">
    <property type="entry name" value="NDM-1-like"/>
</dbReference>
<evidence type="ECO:0000313" key="2">
    <source>
        <dbReference type="EMBL" id="GAA1963813.1"/>
    </source>
</evidence>
<feature type="domain" description="Metallo-beta-lactamase" evidence="1">
    <location>
        <begin position="20"/>
        <end position="217"/>
    </location>
</feature>
<keyword evidence="3" id="KW-1185">Reference proteome</keyword>
<dbReference type="RefSeq" id="WP_344656776.1">
    <property type="nucleotide sequence ID" value="NZ_BAAAQM010000009.1"/>
</dbReference>
<dbReference type="SUPFAM" id="SSF56281">
    <property type="entry name" value="Metallo-hydrolase/oxidoreductase"/>
    <property type="match status" value="1"/>
</dbReference>
<proteinExistence type="predicted"/>
<evidence type="ECO:0000313" key="3">
    <source>
        <dbReference type="Proteomes" id="UP001499854"/>
    </source>
</evidence>
<dbReference type="Pfam" id="PF00753">
    <property type="entry name" value="Lactamase_B"/>
    <property type="match status" value="1"/>
</dbReference>
<dbReference type="SMART" id="SM00849">
    <property type="entry name" value="Lactamase_B"/>
    <property type="match status" value="1"/>
</dbReference>
<comment type="caution">
    <text evidence="2">The sequence shown here is derived from an EMBL/GenBank/DDBJ whole genome shotgun (WGS) entry which is preliminary data.</text>
</comment>
<evidence type="ECO:0000259" key="1">
    <source>
        <dbReference type="SMART" id="SM00849"/>
    </source>
</evidence>
<dbReference type="CDD" id="cd16282">
    <property type="entry name" value="metallo-hydrolase-like_MBL-fold"/>
    <property type="match status" value="1"/>
</dbReference>
<organism evidence="2 3">
    <name type="scientific">Catenulispora subtropica</name>
    <dbReference type="NCBI Taxonomy" id="450798"/>
    <lineage>
        <taxon>Bacteria</taxon>
        <taxon>Bacillati</taxon>
        <taxon>Actinomycetota</taxon>
        <taxon>Actinomycetes</taxon>
        <taxon>Catenulisporales</taxon>
        <taxon>Catenulisporaceae</taxon>
        <taxon>Catenulispora</taxon>
    </lineage>
</organism>
<accession>A0ABN2R5G8</accession>
<name>A0ABN2R5G8_9ACTN</name>
<gene>
    <name evidence="2" type="ORF">GCM10009838_21200</name>
</gene>
<dbReference type="InterPro" id="IPR036866">
    <property type="entry name" value="RibonucZ/Hydroxyglut_hydro"/>
</dbReference>
<dbReference type="PANTHER" id="PTHR42951:SF4">
    <property type="entry name" value="ACYL-COENZYME A THIOESTERASE MBLAC2"/>
    <property type="match status" value="1"/>
</dbReference>
<dbReference type="PANTHER" id="PTHR42951">
    <property type="entry name" value="METALLO-BETA-LACTAMASE DOMAIN-CONTAINING"/>
    <property type="match status" value="1"/>
</dbReference>
<sequence length="283" mass="30659">MSAWKETAEGVFTRRFEPVNITVTAVLGGEGVLVADTRCSVQEGKELRAELAELTPLPVRWVVNTHTHFDHMWGNAAFDVPLMVPPAEFWGHRNIPAFDPEGPGFLKTREYLIREGGPEWKAKVDELVVRTPDHLVTASHALDLGGRTIELLHPGRGHTDNDLVLWLPDAALLIGGDLVEQSGPPAFGADSFPLDWPATLAALSALTTEATTYVPGHGDPAGRAFLRDMQEYVTAVAEQIRALHADGVPVERAVEAGSWPIADSSHFADAVVRGYAQLSGELP</sequence>
<dbReference type="Gene3D" id="3.60.15.10">
    <property type="entry name" value="Ribonuclease Z/Hydroxyacylglutathione hydrolase-like"/>
    <property type="match status" value="1"/>
</dbReference>
<dbReference type="InterPro" id="IPR001279">
    <property type="entry name" value="Metallo-B-lactamas"/>
</dbReference>
<protein>
    <submittedName>
        <fullName evidence="2">MBL fold metallo-hydrolase</fullName>
    </submittedName>
</protein>